<dbReference type="GO" id="GO:0005484">
    <property type="term" value="F:SNAP receptor activity"/>
    <property type="evidence" value="ECO:0007669"/>
    <property type="project" value="InterPro"/>
</dbReference>
<dbReference type="GO" id="GO:0000149">
    <property type="term" value="F:SNARE binding"/>
    <property type="evidence" value="ECO:0007669"/>
    <property type="project" value="TreeGrafter"/>
</dbReference>
<dbReference type="OrthoDB" id="158360at2759"/>
<dbReference type="Pfam" id="PF12352">
    <property type="entry name" value="V-SNARE_C"/>
    <property type="match status" value="1"/>
</dbReference>
<dbReference type="GO" id="GO:0031201">
    <property type="term" value="C:SNARE complex"/>
    <property type="evidence" value="ECO:0007669"/>
    <property type="project" value="TreeGrafter"/>
</dbReference>
<evidence type="ECO:0000313" key="16">
    <source>
        <dbReference type="Proteomes" id="UP000094236"/>
    </source>
</evidence>
<evidence type="ECO:0000256" key="11">
    <source>
        <dbReference type="ARBA" id="ARBA00040957"/>
    </source>
</evidence>
<dbReference type="GO" id="GO:0000139">
    <property type="term" value="C:Golgi membrane"/>
    <property type="evidence" value="ECO:0007669"/>
    <property type="project" value="UniProtKB-SubCell"/>
</dbReference>
<keyword evidence="4 14" id="KW-0812">Transmembrane</keyword>
<evidence type="ECO:0000256" key="6">
    <source>
        <dbReference type="ARBA" id="ARBA00022927"/>
    </source>
</evidence>
<dbReference type="Proteomes" id="UP000094236">
    <property type="component" value="Unassembled WGS sequence"/>
</dbReference>
<comment type="function">
    <text evidence="12">SNARE required for protein transport between the ER and the Golgi complex.</text>
</comment>
<dbReference type="GO" id="GO:0006888">
    <property type="term" value="P:endoplasmic reticulum to Golgi vesicle-mediated transport"/>
    <property type="evidence" value="ECO:0007669"/>
    <property type="project" value="TreeGrafter"/>
</dbReference>
<proteinExistence type="inferred from homology"/>
<keyword evidence="6 12" id="KW-0653">Protein transport</keyword>
<dbReference type="GO" id="GO:0015031">
    <property type="term" value="P:protein transport"/>
    <property type="evidence" value="ECO:0007669"/>
    <property type="project" value="UniProtKB-KW"/>
</dbReference>
<keyword evidence="7 14" id="KW-1133">Transmembrane helix</keyword>
<evidence type="ECO:0000256" key="3">
    <source>
        <dbReference type="ARBA" id="ARBA00022448"/>
    </source>
</evidence>
<evidence type="ECO:0000313" key="15">
    <source>
        <dbReference type="EMBL" id="ODV97810.1"/>
    </source>
</evidence>
<keyword evidence="8" id="KW-0333">Golgi apparatus</keyword>
<name>A0A1E4U1D6_PACTA</name>
<evidence type="ECO:0000256" key="7">
    <source>
        <dbReference type="ARBA" id="ARBA00022989"/>
    </source>
</evidence>
<dbReference type="PANTHER" id="PTHR21230:SF1">
    <property type="entry name" value="GOLGI SNAP RECEPTOR COMPLEX MEMBER 2"/>
    <property type="match status" value="1"/>
</dbReference>
<evidence type="ECO:0000256" key="14">
    <source>
        <dbReference type="SAM" id="Phobius"/>
    </source>
</evidence>
<evidence type="ECO:0000256" key="2">
    <source>
        <dbReference type="ARBA" id="ARBA00004409"/>
    </source>
</evidence>
<dbReference type="GO" id="GO:0005789">
    <property type="term" value="C:endoplasmic reticulum membrane"/>
    <property type="evidence" value="ECO:0007669"/>
    <property type="project" value="UniProtKB-SubCell"/>
</dbReference>
<keyword evidence="3 12" id="KW-0813">Transport</keyword>
<keyword evidence="5" id="KW-0931">ER-Golgi transport</keyword>
<evidence type="ECO:0000256" key="4">
    <source>
        <dbReference type="ARBA" id="ARBA00022692"/>
    </source>
</evidence>
<reference evidence="16" key="1">
    <citation type="submission" date="2016-05" db="EMBL/GenBank/DDBJ databases">
        <title>Comparative genomics of biotechnologically important yeasts.</title>
        <authorList>
            <consortium name="DOE Joint Genome Institute"/>
            <person name="Riley R."/>
            <person name="Haridas S."/>
            <person name="Wolfe K.H."/>
            <person name="Lopes M.R."/>
            <person name="Hittinger C.T."/>
            <person name="Goker M."/>
            <person name="Salamov A."/>
            <person name="Wisecaver J."/>
            <person name="Long T.M."/>
            <person name="Aerts A.L."/>
            <person name="Barry K."/>
            <person name="Choi C."/>
            <person name="Clum A."/>
            <person name="Coughlan A.Y."/>
            <person name="Deshpande S."/>
            <person name="Douglass A.P."/>
            <person name="Hanson S.J."/>
            <person name="Klenk H.-P."/>
            <person name="Labutti K."/>
            <person name="Lapidus A."/>
            <person name="Lindquist E."/>
            <person name="Lipzen A."/>
            <person name="Meier-Kolthoff J.P."/>
            <person name="Ohm R.A."/>
            <person name="Otillar R.P."/>
            <person name="Pangilinan J."/>
            <person name="Peng Y."/>
            <person name="Rokas A."/>
            <person name="Rosa C.A."/>
            <person name="Scheuner C."/>
            <person name="Sibirny A.A."/>
            <person name="Slot J.C."/>
            <person name="Stielow J.B."/>
            <person name="Sun H."/>
            <person name="Kurtzman C.P."/>
            <person name="Blackwell M."/>
            <person name="Grigoriev I.V."/>
            <person name="Jeffries T.W."/>
        </authorList>
    </citation>
    <scope>NUCLEOTIDE SEQUENCE [LARGE SCALE GENOMIC DNA]</scope>
    <source>
        <strain evidence="16">NRRL Y-2460</strain>
    </source>
</reference>
<evidence type="ECO:0000256" key="12">
    <source>
        <dbReference type="PIRNR" id="PIRNR028865"/>
    </source>
</evidence>
<feature type="transmembrane region" description="Helical" evidence="14">
    <location>
        <begin position="228"/>
        <end position="248"/>
    </location>
</feature>
<feature type="compositionally biased region" description="Basic and acidic residues" evidence="13">
    <location>
        <begin position="68"/>
        <end position="80"/>
    </location>
</feature>
<dbReference type="EMBL" id="KV454011">
    <property type="protein sequence ID" value="ODV97810.1"/>
    <property type="molecule type" value="Genomic_DNA"/>
</dbReference>
<dbReference type="STRING" id="669874.A0A1E4U1D6"/>
<evidence type="ECO:0000256" key="9">
    <source>
        <dbReference type="ARBA" id="ARBA00023136"/>
    </source>
</evidence>
<gene>
    <name evidence="15" type="ORF">PACTADRAFT_47661</name>
</gene>
<feature type="compositionally biased region" description="Low complexity" evidence="13">
    <location>
        <begin position="57"/>
        <end position="67"/>
    </location>
</feature>
<dbReference type="AlphaFoldDB" id="A0A1E4U1D6"/>
<evidence type="ECO:0000256" key="8">
    <source>
        <dbReference type="ARBA" id="ARBA00023034"/>
    </source>
</evidence>
<dbReference type="GO" id="GO:0006906">
    <property type="term" value="P:vesicle fusion"/>
    <property type="evidence" value="ECO:0007669"/>
    <property type="project" value="TreeGrafter"/>
</dbReference>
<comment type="similarity">
    <text evidence="10 12">Belongs to the BOS1 family.</text>
</comment>
<protein>
    <recommendedName>
        <fullName evidence="11 12">Protein transport protein BOS1</fullName>
    </recommendedName>
</protein>
<dbReference type="GO" id="GO:0012507">
    <property type="term" value="C:ER to Golgi transport vesicle membrane"/>
    <property type="evidence" value="ECO:0007669"/>
    <property type="project" value="TreeGrafter"/>
</dbReference>
<keyword evidence="9 12" id="KW-0472">Membrane</keyword>
<dbReference type="PIRSF" id="PIRSF028865">
    <property type="entry name" value="Membrin-2"/>
    <property type="match status" value="1"/>
</dbReference>
<organism evidence="15 16">
    <name type="scientific">Pachysolen tannophilus NRRL Y-2460</name>
    <dbReference type="NCBI Taxonomy" id="669874"/>
    <lineage>
        <taxon>Eukaryota</taxon>
        <taxon>Fungi</taxon>
        <taxon>Dikarya</taxon>
        <taxon>Ascomycota</taxon>
        <taxon>Saccharomycotina</taxon>
        <taxon>Pichiomycetes</taxon>
        <taxon>Pachysolenaceae</taxon>
        <taxon>Pachysolen</taxon>
    </lineage>
</organism>
<comment type="subcellular location">
    <subcellularLocation>
        <location evidence="1">Endoplasmic reticulum membrane</location>
        <topology evidence="1">Single-pass type IV membrane protein</topology>
    </subcellularLocation>
    <subcellularLocation>
        <location evidence="2">Golgi apparatus membrane</location>
        <topology evidence="2">Single-pass type IV membrane protein</topology>
    </subcellularLocation>
</comment>
<evidence type="ECO:0000256" key="1">
    <source>
        <dbReference type="ARBA" id="ARBA00004163"/>
    </source>
</evidence>
<evidence type="ECO:0000256" key="10">
    <source>
        <dbReference type="ARBA" id="ARBA00037983"/>
    </source>
</evidence>
<dbReference type="GO" id="GO:0031902">
    <property type="term" value="C:late endosome membrane"/>
    <property type="evidence" value="ECO:0007669"/>
    <property type="project" value="TreeGrafter"/>
</dbReference>
<feature type="region of interest" description="Disordered" evidence="13">
    <location>
        <begin position="56"/>
        <end position="80"/>
    </location>
</feature>
<sequence length="249" mass="28772">MNSIYNHAVKQTQSLKRDLESFEANITNSPLSLIGQISTTLTQLAKTIDEYSISLNKQQRQSSSSVSKEQEKENETKFLKNENKLNNLNNQLDEFKLQFNRLKKFREEHLQEQSRTQLFERTRHGHNGSFANSASDNPYINNSPPTDQQQQAQLGYEEGLYREKHTLQTGNQQLDHLLEMASGSLDNLVEQNDYLRNMSRKISSSVGTLKISNVTLKKIERKCKEDKLFFVGGCVVTFFCFYLILRFFG</sequence>
<dbReference type="InterPro" id="IPR027027">
    <property type="entry name" value="GOSR2/Membrin/Bos1"/>
</dbReference>
<keyword evidence="16" id="KW-1185">Reference proteome</keyword>
<dbReference type="PANTHER" id="PTHR21230">
    <property type="entry name" value="VESICLE TRANSPORT V-SNARE PROTEIN VTI1-RELATED"/>
    <property type="match status" value="1"/>
</dbReference>
<accession>A0A1E4U1D6</accession>
<evidence type="ECO:0000256" key="13">
    <source>
        <dbReference type="SAM" id="MobiDB-lite"/>
    </source>
</evidence>
<evidence type="ECO:0000256" key="5">
    <source>
        <dbReference type="ARBA" id="ARBA00022892"/>
    </source>
</evidence>